<organism evidence="1 2">
    <name type="scientific">Cannabis sativa</name>
    <name type="common">Hemp</name>
    <name type="synonym">Marijuana</name>
    <dbReference type="NCBI Taxonomy" id="3483"/>
    <lineage>
        <taxon>Eukaryota</taxon>
        <taxon>Viridiplantae</taxon>
        <taxon>Streptophyta</taxon>
        <taxon>Embryophyta</taxon>
        <taxon>Tracheophyta</taxon>
        <taxon>Spermatophyta</taxon>
        <taxon>Magnoliopsida</taxon>
        <taxon>eudicotyledons</taxon>
        <taxon>Gunneridae</taxon>
        <taxon>Pentapetalae</taxon>
        <taxon>rosids</taxon>
        <taxon>fabids</taxon>
        <taxon>Rosales</taxon>
        <taxon>Cannabaceae</taxon>
        <taxon>Cannabis</taxon>
    </lineage>
</organism>
<reference evidence="1" key="2">
    <citation type="submission" date="2021-03" db="UniProtKB">
        <authorList>
            <consortium name="EnsemblPlants"/>
        </authorList>
    </citation>
    <scope>IDENTIFICATION</scope>
</reference>
<evidence type="ECO:0008006" key="3">
    <source>
        <dbReference type="Google" id="ProtNLM"/>
    </source>
</evidence>
<name>A0A803Q1X8_CANSA</name>
<dbReference type="Proteomes" id="UP000596661">
    <property type="component" value="Chromosome 7"/>
</dbReference>
<keyword evidence="2" id="KW-1185">Reference proteome</keyword>
<dbReference type="AlphaFoldDB" id="A0A803Q1X8"/>
<dbReference type="Gramene" id="evm.model.07.1252">
    <property type="protein sequence ID" value="cds.evm.model.07.1252"/>
    <property type="gene ID" value="evm.TU.07.1252"/>
</dbReference>
<dbReference type="EMBL" id="UZAU01000658">
    <property type="status" value="NOT_ANNOTATED_CDS"/>
    <property type="molecule type" value="Genomic_DNA"/>
</dbReference>
<evidence type="ECO:0000313" key="2">
    <source>
        <dbReference type="Proteomes" id="UP000596661"/>
    </source>
</evidence>
<reference evidence="1" key="1">
    <citation type="submission" date="2018-11" db="EMBL/GenBank/DDBJ databases">
        <authorList>
            <person name="Grassa J C."/>
        </authorList>
    </citation>
    <scope>NUCLEOTIDE SEQUENCE [LARGE SCALE GENOMIC DNA]</scope>
</reference>
<dbReference type="EnsemblPlants" id="evm.model.07.1252">
    <property type="protein sequence ID" value="cds.evm.model.07.1252"/>
    <property type="gene ID" value="evm.TU.07.1252"/>
</dbReference>
<evidence type="ECO:0000313" key="1">
    <source>
        <dbReference type="EnsemblPlants" id="cds.evm.model.07.1252"/>
    </source>
</evidence>
<sequence length="290" mass="33365">MATRELIRNETCWLLANGRRADVWNSPWIPWLDWNMFRAAFNPLIEQNSVKVSTLIGADGEGRTSSTNRWFFPSVASSLNLIKRLPSSREDLLVWKDATNGLFTPSVAYKSIIKHRWGDPDLFWNRIRKLKITERLKLFLWKIRKDILPFGSLLRRIFDEGDIGEFNRFSICLLDELWTARNRAFHDRVNPFWRGVLASVQRAATCLLSAWDSRPNSEVAQHVLEEIYVGKTVLFVDAAFKDLRAAAGIVVSESEGSYLEAMTVTFDANQPLEAESWAVFHAIKWCQSRG</sequence>
<proteinExistence type="predicted"/>
<protein>
    <recommendedName>
        <fullName evidence="3">Reverse transcriptase zinc-binding domain-containing protein</fullName>
    </recommendedName>
</protein>
<accession>A0A803Q1X8</accession>